<dbReference type="PROSITE" id="PS00436">
    <property type="entry name" value="PEROXIDASE_2"/>
    <property type="match status" value="1"/>
</dbReference>
<evidence type="ECO:0000256" key="12">
    <source>
        <dbReference type="ARBA" id="ARBA00023180"/>
    </source>
</evidence>
<feature type="binding site" evidence="15">
    <location>
        <position position="71"/>
    </location>
    <ligand>
        <name>Ca(2+)</name>
        <dbReference type="ChEBI" id="CHEBI:29108"/>
        <label>1</label>
    </ligand>
</feature>
<dbReference type="PANTHER" id="PTHR31517">
    <property type="match status" value="1"/>
</dbReference>
<dbReference type="CDD" id="cd00693">
    <property type="entry name" value="secretory_peroxidase"/>
    <property type="match status" value="1"/>
</dbReference>
<evidence type="ECO:0000256" key="5">
    <source>
        <dbReference type="ARBA" id="ARBA00022559"/>
    </source>
</evidence>
<evidence type="ECO:0000256" key="11">
    <source>
        <dbReference type="ARBA" id="ARBA00023157"/>
    </source>
</evidence>
<dbReference type="Pfam" id="PF00141">
    <property type="entry name" value="peroxidase"/>
    <property type="match status" value="1"/>
</dbReference>
<feature type="disulfide bond" evidence="17">
    <location>
        <begin position="201"/>
        <end position="229"/>
    </location>
</feature>
<dbReference type="GO" id="GO:0020037">
    <property type="term" value="F:heme binding"/>
    <property type="evidence" value="ECO:0007669"/>
    <property type="project" value="UniProtKB-UniRule"/>
</dbReference>
<keyword evidence="6 18" id="KW-0349">Heme</keyword>
<evidence type="ECO:0000256" key="1">
    <source>
        <dbReference type="ARBA" id="ARBA00000189"/>
    </source>
</evidence>
<reference evidence="20 21" key="1">
    <citation type="submission" date="2024-11" db="EMBL/GenBank/DDBJ databases">
        <title>A near-complete genome assembly of Cinchona calisaya.</title>
        <authorList>
            <person name="Lian D.C."/>
            <person name="Zhao X.W."/>
            <person name="Wei L."/>
        </authorList>
    </citation>
    <scope>NUCLEOTIDE SEQUENCE [LARGE SCALE GENOMIC DNA]</scope>
    <source>
        <tissue evidence="20">Nenye</tissue>
    </source>
</reference>
<keyword evidence="4 18" id="KW-0964">Secreted</keyword>
<dbReference type="InterPro" id="IPR019794">
    <property type="entry name" value="Peroxidases_AS"/>
</dbReference>
<dbReference type="GO" id="GO:0046872">
    <property type="term" value="F:metal ion binding"/>
    <property type="evidence" value="ECO:0007669"/>
    <property type="project" value="UniProtKB-UniRule"/>
</dbReference>
<dbReference type="Proteomes" id="UP001630127">
    <property type="component" value="Unassembled WGS sequence"/>
</dbReference>
<dbReference type="EC" id="1.11.1.7" evidence="3 18"/>
<evidence type="ECO:0000256" key="18">
    <source>
        <dbReference type="RuleBase" id="RU362060"/>
    </source>
</evidence>
<dbReference type="InterPro" id="IPR000823">
    <property type="entry name" value="Peroxidase_pln"/>
</dbReference>
<comment type="similarity">
    <text evidence="18">Belongs to the peroxidase family. Classical plant (class III) peroxidase subfamily.</text>
</comment>
<dbReference type="SUPFAM" id="SSF48113">
    <property type="entry name" value="Heme-dependent peroxidases"/>
    <property type="match status" value="1"/>
</dbReference>
<keyword evidence="9 18" id="KW-0560">Oxidoreductase</keyword>
<dbReference type="PRINTS" id="PR00461">
    <property type="entry name" value="PLPEROXIDASE"/>
</dbReference>
<feature type="binding site" evidence="15">
    <location>
        <position position="75"/>
    </location>
    <ligand>
        <name>Ca(2+)</name>
        <dbReference type="ChEBI" id="CHEBI:29108"/>
        <label>1</label>
    </ligand>
</feature>
<feature type="site" description="Transition state stabilizer" evidence="16">
    <location>
        <position position="61"/>
    </location>
</feature>
<dbReference type="GO" id="GO:0006979">
    <property type="term" value="P:response to oxidative stress"/>
    <property type="evidence" value="ECO:0007669"/>
    <property type="project" value="UniProtKB-UniRule"/>
</dbReference>
<comment type="caution">
    <text evidence="20">The sequence shown here is derived from an EMBL/GenBank/DDBJ whole genome shotgun (WGS) entry which is preliminary data.</text>
</comment>
<comment type="cofactor">
    <cofactor evidence="15 18">
        <name>Ca(2+)</name>
        <dbReference type="ChEBI" id="CHEBI:29108"/>
    </cofactor>
    <text evidence="15 18">Binds 2 calcium ions per subunit.</text>
</comment>
<dbReference type="EMBL" id="JBJUIK010000011">
    <property type="protein sequence ID" value="KAL3512939.1"/>
    <property type="molecule type" value="Genomic_DNA"/>
</dbReference>
<feature type="chain" id="PRO_5044531907" description="Peroxidase" evidence="18">
    <location>
        <begin position="24"/>
        <end position="325"/>
    </location>
</feature>
<comment type="subcellular location">
    <subcellularLocation>
        <location evidence="18">Secreted</location>
    </subcellularLocation>
</comment>
<feature type="binding site" evidence="15">
    <location>
        <position position="195"/>
    </location>
    <ligand>
        <name>Ca(2+)</name>
        <dbReference type="ChEBI" id="CHEBI:29108"/>
        <label>2</label>
    </ligand>
</feature>
<dbReference type="PRINTS" id="PR00458">
    <property type="entry name" value="PEROXIDASE"/>
</dbReference>
<keyword evidence="8 15" id="KW-0106">Calcium</keyword>
<feature type="disulfide bond" evidence="17">
    <location>
        <begin position="121"/>
        <end position="319"/>
    </location>
</feature>
<feature type="active site" description="Proton acceptor" evidence="14">
    <location>
        <position position="65"/>
    </location>
</feature>
<feature type="binding site" evidence="15">
    <location>
        <position position="69"/>
    </location>
    <ligand>
        <name>Ca(2+)</name>
        <dbReference type="ChEBI" id="CHEBI:29108"/>
        <label>1</label>
    </ligand>
</feature>
<feature type="binding site" evidence="15">
    <location>
        <position position="243"/>
    </location>
    <ligand>
        <name>Ca(2+)</name>
        <dbReference type="ChEBI" id="CHEBI:29108"/>
        <label>2</label>
    </ligand>
</feature>
<comment type="function">
    <text evidence="2">Removal of H(2)O(2), oxidation of toxic reductants, biosynthesis and degradation of lignin, suberization, auxin catabolism, response to environmental stresses such as wounding, pathogen attack and oxidative stress. These functions might be dependent on each isozyme/isoform in each plant tissue.</text>
</comment>
<evidence type="ECO:0000256" key="3">
    <source>
        <dbReference type="ARBA" id="ARBA00012313"/>
    </source>
</evidence>
<evidence type="ECO:0000256" key="4">
    <source>
        <dbReference type="ARBA" id="ARBA00022525"/>
    </source>
</evidence>
<dbReference type="InterPro" id="IPR010255">
    <property type="entry name" value="Haem_peroxidase_sf"/>
</dbReference>
<feature type="binding site" evidence="15">
    <location>
        <position position="73"/>
    </location>
    <ligand>
        <name>Ca(2+)</name>
        <dbReference type="ChEBI" id="CHEBI:29108"/>
        <label>1</label>
    </ligand>
</feature>
<organism evidence="20 21">
    <name type="scientific">Cinchona calisaya</name>
    <dbReference type="NCBI Taxonomy" id="153742"/>
    <lineage>
        <taxon>Eukaryota</taxon>
        <taxon>Viridiplantae</taxon>
        <taxon>Streptophyta</taxon>
        <taxon>Embryophyta</taxon>
        <taxon>Tracheophyta</taxon>
        <taxon>Spermatophyta</taxon>
        <taxon>Magnoliopsida</taxon>
        <taxon>eudicotyledons</taxon>
        <taxon>Gunneridae</taxon>
        <taxon>Pentapetalae</taxon>
        <taxon>asterids</taxon>
        <taxon>lamiids</taxon>
        <taxon>Gentianales</taxon>
        <taxon>Rubiaceae</taxon>
        <taxon>Cinchonoideae</taxon>
        <taxon>Cinchoneae</taxon>
        <taxon>Cinchona</taxon>
    </lineage>
</organism>
<dbReference type="InterPro" id="IPR002016">
    <property type="entry name" value="Haem_peroxidase"/>
</dbReference>
<dbReference type="FunFam" id="1.10.520.10:FF:000008">
    <property type="entry name" value="Peroxidase"/>
    <property type="match status" value="1"/>
</dbReference>
<dbReference type="InterPro" id="IPR033905">
    <property type="entry name" value="Secretory_peroxidase"/>
</dbReference>
<keyword evidence="7 15" id="KW-0479">Metal-binding</keyword>
<evidence type="ECO:0000313" key="20">
    <source>
        <dbReference type="EMBL" id="KAL3512939.1"/>
    </source>
</evidence>
<evidence type="ECO:0000256" key="9">
    <source>
        <dbReference type="ARBA" id="ARBA00023002"/>
    </source>
</evidence>
<evidence type="ECO:0000256" key="17">
    <source>
        <dbReference type="PIRSR" id="PIRSR600823-5"/>
    </source>
</evidence>
<evidence type="ECO:0000256" key="14">
    <source>
        <dbReference type="PIRSR" id="PIRSR600823-1"/>
    </source>
</evidence>
<comment type="cofactor">
    <cofactor evidence="15 18">
        <name>heme b</name>
        <dbReference type="ChEBI" id="CHEBI:60344"/>
    </cofactor>
    <text evidence="15 18">Binds 1 heme b (iron(II)-protoporphyrin IX) group per subunit.</text>
</comment>
<dbReference type="PROSITE" id="PS50873">
    <property type="entry name" value="PEROXIDASE_4"/>
    <property type="match status" value="1"/>
</dbReference>
<feature type="binding site" evidence="15">
    <location>
        <position position="87"/>
    </location>
    <ligand>
        <name>Ca(2+)</name>
        <dbReference type="ChEBI" id="CHEBI:29108"/>
        <label>1</label>
    </ligand>
</feature>
<keyword evidence="11 17" id="KW-1015">Disulfide bond</keyword>
<dbReference type="Gene3D" id="1.10.420.10">
    <property type="entry name" value="Peroxidase, domain 2"/>
    <property type="match status" value="1"/>
</dbReference>
<proteinExistence type="inferred from homology"/>
<sequence length="325" mass="35203">MATNLLLLLLISYLFSFIPFSESTLTLDYYAKTCPKFQDILRDVVQAKQSENPTTAAATLRVFFHDCMVGGCDASVLVKSNSFNKAEVDADINHSLAGDAFDLISRAKTALELSCPGIVSCSDILAMATRDLVSVTGGPFYNVRLGRKDATVSQASQVEGNLARSNSSVDTMINTFAAKGFAIQEMVALIGGGHTIGFAHCSEFANRIFGPNVDPSMNPVLVEGLRKICGNYTTNEGLSAFLDVMSPGVFDNTIFKNLQKGLGVLSTDQILFSDPRTRPIIDKYAQDSKAFYDDFAKAMGKVSVYGVKTGRKGEVRKRCDVFNSV</sequence>
<name>A0ABD2Z092_9GENT</name>
<feature type="disulfide bond" evidence="17">
    <location>
        <begin position="34"/>
        <end position="115"/>
    </location>
</feature>
<dbReference type="PANTHER" id="PTHR31517:SF69">
    <property type="entry name" value="PEROXIDASE"/>
    <property type="match status" value="1"/>
</dbReference>
<dbReference type="GO" id="GO:0140825">
    <property type="term" value="F:lactoperoxidase activity"/>
    <property type="evidence" value="ECO:0007669"/>
    <property type="project" value="UniProtKB-EC"/>
</dbReference>
<dbReference type="Gene3D" id="1.10.520.10">
    <property type="match status" value="1"/>
</dbReference>
<evidence type="ECO:0000256" key="8">
    <source>
        <dbReference type="ARBA" id="ARBA00022837"/>
    </source>
</evidence>
<feature type="binding site" evidence="15">
    <location>
        <position position="251"/>
    </location>
    <ligand>
        <name>Ca(2+)</name>
        <dbReference type="ChEBI" id="CHEBI:29108"/>
        <label>2</label>
    </ligand>
</feature>
<dbReference type="GO" id="GO:0005576">
    <property type="term" value="C:extracellular region"/>
    <property type="evidence" value="ECO:0007669"/>
    <property type="project" value="UniProtKB-SubCell"/>
</dbReference>
<evidence type="ECO:0000256" key="15">
    <source>
        <dbReference type="PIRSR" id="PIRSR600823-3"/>
    </source>
</evidence>
<keyword evidence="21" id="KW-1185">Reference proteome</keyword>
<feature type="domain" description="Plant heme peroxidase family profile" evidence="19">
    <location>
        <begin position="24"/>
        <end position="323"/>
    </location>
</feature>
<keyword evidence="5 18" id="KW-0575">Peroxidase</keyword>
<evidence type="ECO:0000256" key="10">
    <source>
        <dbReference type="ARBA" id="ARBA00023004"/>
    </source>
</evidence>
<comment type="catalytic activity">
    <reaction evidence="1 18">
        <text>2 a phenolic donor + H2O2 = 2 a phenolic radical donor + 2 H2O</text>
        <dbReference type="Rhea" id="RHEA:56136"/>
        <dbReference type="ChEBI" id="CHEBI:15377"/>
        <dbReference type="ChEBI" id="CHEBI:16240"/>
        <dbReference type="ChEBI" id="CHEBI:139520"/>
        <dbReference type="ChEBI" id="CHEBI:139521"/>
        <dbReference type="EC" id="1.11.1.7"/>
    </reaction>
</comment>
<keyword evidence="13 18" id="KW-0376">Hydrogen peroxide</keyword>
<evidence type="ECO:0000256" key="6">
    <source>
        <dbReference type="ARBA" id="ARBA00022617"/>
    </source>
</evidence>
<feature type="signal peptide" evidence="18">
    <location>
        <begin position="1"/>
        <end position="23"/>
    </location>
</feature>
<protein>
    <recommendedName>
        <fullName evidence="3 18">Peroxidase</fullName>
        <ecNumber evidence="3 18">1.11.1.7</ecNumber>
    </recommendedName>
</protein>
<feature type="binding site" evidence="15">
    <location>
        <position position="66"/>
    </location>
    <ligand>
        <name>Ca(2+)</name>
        <dbReference type="ChEBI" id="CHEBI:29108"/>
        <label>1</label>
    </ligand>
</feature>
<dbReference type="GO" id="GO:0042744">
    <property type="term" value="P:hydrogen peroxide catabolic process"/>
    <property type="evidence" value="ECO:0007669"/>
    <property type="project" value="UniProtKB-KW"/>
</dbReference>
<keyword evidence="18" id="KW-0732">Signal</keyword>
<evidence type="ECO:0000256" key="13">
    <source>
        <dbReference type="ARBA" id="ARBA00023324"/>
    </source>
</evidence>
<accession>A0ABD2Z092</accession>
<feature type="binding site" description="axial binding residue" evidence="15">
    <location>
        <position position="194"/>
    </location>
    <ligand>
        <name>heme b</name>
        <dbReference type="ChEBI" id="CHEBI:60344"/>
    </ligand>
    <ligandPart>
        <name>Fe</name>
        <dbReference type="ChEBI" id="CHEBI:18248"/>
    </ligandPart>
</feature>
<keyword evidence="12" id="KW-0325">Glycoprotein</keyword>
<dbReference type="AlphaFoldDB" id="A0ABD2Z092"/>
<dbReference type="FunFam" id="1.10.420.10:FF:000001">
    <property type="entry name" value="Peroxidase"/>
    <property type="match status" value="1"/>
</dbReference>
<evidence type="ECO:0000256" key="7">
    <source>
        <dbReference type="ARBA" id="ARBA00022723"/>
    </source>
</evidence>
<evidence type="ECO:0000256" key="16">
    <source>
        <dbReference type="PIRSR" id="PIRSR600823-4"/>
    </source>
</evidence>
<gene>
    <name evidence="20" type="ORF">ACH5RR_025656</name>
</gene>
<feature type="disulfide bond" evidence="17">
    <location>
        <begin position="67"/>
        <end position="72"/>
    </location>
</feature>
<evidence type="ECO:0000256" key="2">
    <source>
        <dbReference type="ARBA" id="ARBA00002322"/>
    </source>
</evidence>
<keyword evidence="10 15" id="KW-0408">Iron</keyword>
<evidence type="ECO:0000313" key="21">
    <source>
        <dbReference type="Proteomes" id="UP001630127"/>
    </source>
</evidence>
<evidence type="ECO:0000259" key="19">
    <source>
        <dbReference type="PROSITE" id="PS50873"/>
    </source>
</evidence>